<protein>
    <recommendedName>
        <fullName evidence="1">Protein Smg homolog</fullName>
    </recommendedName>
</protein>
<name>A0A4D7X2X7_NEISU</name>
<dbReference type="Proteomes" id="UP001057336">
    <property type="component" value="Chromosome"/>
</dbReference>
<gene>
    <name evidence="1" type="primary">smg</name>
    <name evidence="2" type="ORF">KCG53_03905</name>
</gene>
<reference evidence="2" key="1">
    <citation type="submission" date="2021-04" db="EMBL/GenBank/DDBJ databases">
        <title>Characterizing Neisseria spp. as novel respiratory pathobionts in bronchiectasis.</title>
        <authorList>
            <person name="Li L."/>
            <person name="Mac Aogain M."/>
            <person name="Xu T."/>
            <person name="Jaggi T.K."/>
            <person name="Chan L.Y."/>
            <person name="Keir H.R."/>
            <person name="Dicker A.J."/>
            <person name="Qu J."/>
            <person name="Liu Y."/>
            <person name="Chen H.S."/>
            <person name="Koh M.S."/>
            <person name="Ong T.H."/>
            <person name="Lim A.Y.H."/>
            <person name="Abisheganaden J."/>
            <person name="Low T.B."/>
            <person name="Oliver B.G."/>
            <person name="Tan N.S."/>
            <person name="Fang M."/>
            <person name="Chalmers J.D."/>
            <person name="Chotirmall S.H."/>
        </authorList>
    </citation>
    <scope>NUCLEOTIDE SEQUENCE</scope>
    <source>
        <strain evidence="2">CG0073</strain>
    </source>
</reference>
<dbReference type="EMBL" id="CP073118">
    <property type="protein sequence ID" value="UTG76075.1"/>
    <property type="molecule type" value="Genomic_DNA"/>
</dbReference>
<dbReference type="HAMAP" id="MF_00598">
    <property type="entry name" value="Smg"/>
    <property type="match status" value="1"/>
</dbReference>
<evidence type="ECO:0000256" key="1">
    <source>
        <dbReference type="HAMAP-Rule" id="MF_00598"/>
    </source>
</evidence>
<proteinExistence type="inferred from homology"/>
<dbReference type="PANTHER" id="PTHR38692">
    <property type="entry name" value="PROTEIN SMG"/>
    <property type="match status" value="1"/>
</dbReference>
<dbReference type="RefSeq" id="WP_003679497.1">
    <property type="nucleotide sequence ID" value="NZ_CAJPLX010000033.1"/>
</dbReference>
<dbReference type="AlphaFoldDB" id="A0A4D7X2X7"/>
<organism evidence="2 3">
    <name type="scientific">Neisseria subflava</name>
    <dbReference type="NCBI Taxonomy" id="28449"/>
    <lineage>
        <taxon>Bacteria</taxon>
        <taxon>Pseudomonadati</taxon>
        <taxon>Pseudomonadota</taxon>
        <taxon>Betaproteobacteria</taxon>
        <taxon>Neisseriales</taxon>
        <taxon>Neisseriaceae</taxon>
        <taxon>Neisseria</taxon>
    </lineage>
</organism>
<comment type="similarity">
    <text evidence="1">Belongs to the Smg family.</text>
</comment>
<accession>A0A4D7X2X7</accession>
<dbReference type="PANTHER" id="PTHR38692:SF1">
    <property type="entry name" value="PROTEIN SMG"/>
    <property type="match status" value="1"/>
</dbReference>
<evidence type="ECO:0000313" key="2">
    <source>
        <dbReference type="EMBL" id="UTG76075.1"/>
    </source>
</evidence>
<dbReference type="InterPro" id="IPR007456">
    <property type="entry name" value="Smg"/>
</dbReference>
<evidence type="ECO:0000313" key="3">
    <source>
        <dbReference type="Proteomes" id="UP001057336"/>
    </source>
</evidence>
<sequence>MTEVIAYLIEHFQDFDNCPPPEDLGRLLEDAGFDATEIGNTLMMMEVLFNTSEFYAEPFNSDSLRVFCREEAENLPQEVMGLMQYLVTEHAITYEQREIVIHALMHIPSDEITLDTAKVLVLLVLWMHKSELPVLIGDDLMSALTGQNVMH</sequence>
<dbReference type="Pfam" id="PF04361">
    <property type="entry name" value="DUF494"/>
    <property type="match status" value="1"/>
</dbReference>
<dbReference type="GeneID" id="49950456"/>